<feature type="repeat" description="TPR" evidence="1">
    <location>
        <begin position="76"/>
        <end position="109"/>
    </location>
</feature>
<feature type="transmembrane region" description="Helical" evidence="3">
    <location>
        <begin position="12"/>
        <end position="31"/>
    </location>
</feature>
<reference evidence="4 5" key="1">
    <citation type="journal article" date="2018" name="Sci. Rep.">
        <title>Comparative analysis of the Pocillopora damicornis genome highlights role of immune system in coral evolution.</title>
        <authorList>
            <person name="Cunning R."/>
            <person name="Bay R.A."/>
            <person name="Gillette P."/>
            <person name="Baker A.C."/>
            <person name="Traylor-Knowles N."/>
        </authorList>
    </citation>
    <scope>NUCLEOTIDE SEQUENCE [LARGE SCALE GENOMIC DNA]</scope>
    <source>
        <strain evidence="4">RSMAS</strain>
        <tissue evidence="4">Whole animal</tissue>
    </source>
</reference>
<feature type="compositionally biased region" description="Basic and acidic residues" evidence="2">
    <location>
        <begin position="220"/>
        <end position="230"/>
    </location>
</feature>
<evidence type="ECO:0000313" key="4">
    <source>
        <dbReference type="EMBL" id="RMX44371.1"/>
    </source>
</evidence>
<evidence type="ECO:0000313" key="5">
    <source>
        <dbReference type="Proteomes" id="UP000275408"/>
    </source>
</evidence>
<dbReference type="EMBL" id="RCHS01002992">
    <property type="protein sequence ID" value="RMX44371.1"/>
    <property type="molecule type" value="Genomic_DNA"/>
</dbReference>
<keyword evidence="3" id="KW-1133">Transmembrane helix</keyword>
<dbReference type="SMART" id="SM00028">
    <property type="entry name" value="TPR"/>
    <property type="match status" value="2"/>
</dbReference>
<dbReference type="Gene3D" id="1.25.40.10">
    <property type="entry name" value="Tetratricopeptide repeat domain"/>
    <property type="match status" value="2"/>
</dbReference>
<dbReference type="SUPFAM" id="SSF48452">
    <property type="entry name" value="TPR-like"/>
    <property type="match status" value="1"/>
</dbReference>
<sequence length="253" mass="28719">MDENEEEFTTTLAVKIGLAVAVFLLTTGRVLQAFDLCKECLIMLNNRALIGDSGIDTTVETALNIITAHAYQVQAAQWYENMGKLFHILNEYDKYKKYLEKALAIRKETGDKRGEALGDGKLVGICSTHGLWRQKSRIEATLKGNLGAVLQSLGSRILRERTCYKIEIGDRKGERTANRNLGTFFQLLDNYDKAQAYHDKALVTVKNNLLWKLGHLKRKEKENDEKNDKKRQGHRNNVANYSGPRNGKYNRAL</sequence>
<dbReference type="PROSITE" id="PS50005">
    <property type="entry name" value="TPR"/>
    <property type="match status" value="1"/>
</dbReference>
<accession>A0A3M6TSR6</accession>
<comment type="caution">
    <text evidence="4">The sequence shown here is derived from an EMBL/GenBank/DDBJ whole genome shotgun (WGS) entry which is preliminary data.</text>
</comment>
<dbReference type="InterPro" id="IPR019734">
    <property type="entry name" value="TPR_rpt"/>
</dbReference>
<dbReference type="Proteomes" id="UP000275408">
    <property type="component" value="Unassembled WGS sequence"/>
</dbReference>
<gene>
    <name evidence="4" type="ORF">pdam_00015993</name>
</gene>
<keyword evidence="1" id="KW-0802">TPR repeat</keyword>
<dbReference type="OrthoDB" id="5971338at2759"/>
<keyword evidence="3" id="KW-0472">Membrane</keyword>
<evidence type="ECO:0000256" key="1">
    <source>
        <dbReference type="PROSITE-ProRule" id="PRU00339"/>
    </source>
</evidence>
<evidence type="ECO:0000256" key="3">
    <source>
        <dbReference type="SAM" id="Phobius"/>
    </source>
</evidence>
<evidence type="ECO:0000256" key="2">
    <source>
        <dbReference type="SAM" id="MobiDB-lite"/>
    </source>
</evidence>
<dbReference type="InterPro" id="IPR011990">
    <property type="entry name" value="TPR-like_helical_dom_sf"/>
</dbReference>
<keyword evidence="5" id="KW-1185">Reference proteome</keyword>
<keyword evidence="3" id="KW-0812">Transmembrane</keyword>
<name>A0A3M6TSR6_POCDA</name>
<feature type="region of interest" description="Disordered" evidence="2">
    <location>
        <begin position="220"/>
        <end position="253"/>
    </location>
</feature>
<organism evidence="4 5">
    <name type="scientific">Pocillopora damicornis</name>
    <name type="common">Cauliflower coral</name>
    <name type="synonym">Millepora damicornis</name>
    <dbReference type="NCBI Taxonomy" id="46731"/>
    <lineage>
        <taxon>Eukaryota</taxon>
        <taxon>Metazoa</taxon>
        <taxon>Cnidaria</taxon>
        <taxon>Anthozoa</taxon>
        <taxon>Hexacorallia</taxon>
        <taxon>Scleractinia</taxon>
        <taxon>Astrocoeniina</taxon>
        <taxon>Pocilloporidae</taxon>
        <taxon>Pocillopora</taxon>
    </lineage>
</organism>
<proteinExistence type="predicted"/>
<dbReference type="AlphaFoldDB" id="A0A3M6TSR6"/>
<protein>
    <submittedName>
        <fullName evidence="4">Uncharacterized protein</fullName>
    </submittedName>
</protein>